<dbReference type="PANTHER" id="PTHR11733:SF237">
    <property type="entry name" value="NEPRILYSIN-LIKE 4"/>
    <property type="match status" value="1"/>
</dbReference>
<dbReference type="InterPro" id="IPR042089">
    <property type="entry name" value="Peptidase_M13_dom_2"/>
</dbReference>
<dbReference type="EMBL" id="GGNE01000269">
    <property type="protein sequence ID" value="MIC88810.1"/>
    <property type="molecule type" value="Transcribed_RNA"/>
</dbReference>
<dbReference type="GO" id="GO:0005886">
    <property type="term" value="C:plasma membrane"/>
    <property type="evidence" value="ECO:0007669"/>
    <property type="project" value="TreeGrafter"/>
</dbReference>
<dbReference type="GO" id="GO:0004222">
    <property type="term" value="F:metalloendopeptidase activity"/>
    <property type="evidence" value="ECO:0007669"/>
    <property type="project" value="InterPro"/>
</dbReference>
<evidence type="ECO:0000259" key="10">
    <source>
        <dbReference type="Pfam" id="PF05649"/>
    </source>
</evidence>
<dbReference type="GO" id="GO:0016485">
    <property type="term" value="P:protein processing"/>
    <property type="evidence" value="ECO:0007669"/>
    <property type="project" value="TreeGrafter"/>
</dbReference>
<gene>
    <name evidence="11" type="primary">Neprilysin</name>
</gene>
<evidence type="ECO:0000256" key="8">
    <source>
        <dbReference type="SAM" id="Phobius"/>
    </source>
</evidence>
<keyword evidence="4" id="KW-0479">Metal-binding</keyword>
<accession>A0A4D5R9F6</accession>
<feature type="domain" description="Peptidase M13 C-terminal" evidence="9">
    <location>
        <begin position="538"/>
        <end position="743"/>
    </location>
</feature>
<evidence type="ECO:0000256" key="2">
    <source>
        <dbReference type="ARBA" id="ARBA00007357"/>
    </source>
</evidence>
<keyword evidence="6" id="KW-0862">Zinc</keyword>
<evidence type="ECO:0000313" key="11">
    <source>
        <dbReference type="EMBL" id="MIC88810.1"/>
    </source>
</evidence>
<organism evidence="11">
    <name type="scientific">Scolopendra viridis</name>
    <name type="common">Giant centipede</name>
    <dbReference type="NCBI Taxonomy" id="118503"/>
    <lineage>
        <taxon>Eukaryota</taxon>
        <taxon>Metazoa</taxon>
        <taxon>Ecdysozoa</taxon>
        <taxon>Arthropoda</taxon>
        <taxon>Myriapoda</taxon>
        <taxon>Chilopoda</taxon>
        <taxon>Pleurostigmophora</taxon>
        <taxon>Scolopendromorpha</taxon>
        <taxon>Scolopendridae</taxon>
        <taxon>Scolopendra</taxon>
    </lineage>
</organism>
<dbReference type="InterPro" id="IPR000718">
    <property type="entry name" value="Peptidase_M13"/>
</dbReference>
<keyword evidence="3" id="KW-0645">Protease</keyword>
<evidence type="ECO:0000256" key="6">
    <source>
        <dbReference type="ARBA" id="ARBA00022833"/>
    </source>
</evidence>
<keyword evidence="8" id="KW-1133">Transmembrane helix</keyword>
<dbReference type="InterPro" id="IPR018497">
    <property type="entry name" value="Peptidase_M13_C"/>
</dbReference>
<dbReference type="GO" id="GO:0046872">
    <property type="term" value="F:metal ion binding"/>
    <property type="evidence" value="ECO:0007669"/>
    <property type="project" value="UniProtKB-KW"/>
</dbReference>
<evidence type="ECO:0000256" key="5">
    <source>
        <dbReference type="ARBA" id="ARBA00022801"/>
    </source>
</evidence>
<keyword evidence="8" id="KW-0472">Membrane</keyword>
<dbReference type="Pfam" id="PF01431">
    <property type="entry name" value="Peptidase_M13"/>
    <property type="match status" value="1"/>
</dbReference>
<protein>
    <submittedName>
        <fullName evidence="11">Neprilysin</fullName>
    </submittedName>
</protein>
<dbReference type="CDD" id="cd08662">
    <property type="entry name" value="M13"/>
    <property type="match status" value="1"/>
</dbReference>
<dbReference type="SUPFAM" id="SSF55486">
    <property type="entry name" value="Metalloproteases ('zincins'), catalytic domain"/>
    <property type="match status" value="1"/>
</dbReference>
<evidence type="ECO:0000256" key="7">
    <source>
        <dbReference type="ARBA" id="ARBA00023049"/>
    </source>
</evidence>
<keyword evidence="7" id="KW-0482">Metalloprotease</keyword>
<dbReference type="InterPro" id="IPR008753">
    <property type="entry name" value="Peptidase_M13_N"/>
</dbReference>
<dbReference type="Gene3D" id="1.10.1380.10">
    <property type="entry name" value="Neutral endopeptidase , domain2"/>
    <property type="match status" value="1"/>
</dbReference>
<dbReference type="Gene3D" id="3.40.390.10">
    <property type="entry name" value="Collagenase (Catalytic Domain)"/>
    <property type="match status" value="1"/>
</dbReference>
<dbReference type="PROSITE" id="PS51885">
    <property type="entry name" value="NEPRILYSIN"/>
    <property type="match status" value="1"/>
</dbReference>
<evidence type="ECO:0000256" key="1">
    <source>
        <dbReference type="ARBA" id="ARBA00001947"/>
    </source>
</evidence>
<dbReference type="PANTHER" id="PTHR11733">
    <property type="entry name" value="ZINC METALLOPROTEASE FAMILY M13 NEPRILYSIN-RELATED"/>
    <property type="match status" value="1"/>
</dbReference>
<name>A0A4D5R9F6_SCOVI</name>
<comment type="cofactor">
    <cofactor evidence="1">
        <name>Zn(2+)</name>
        <dbReference type="ChEBI" id="CHEBI:29105"/>
    </cofactor>
</comment>
<sequence>MTDIQAEKLNSEHSKSKKERIMIIGFSFMCGLCLILFSLLLYFALAKSSDICTTKDCTYTAATLMSTMDPEIDPCDDFYKFTCSNFIRKNPVSDDMPSTTIFSQYDDDFEIQLKNLMETYDASHEPDIIGKTQEMYNLCINTSHNEENEFAALKSYIEYMFDGWPMSVGSKWKSRFPRLDDYFAHFLAIGHEPPLFHIFMESNGKTVQLPKIHYRYEMSSFDYESIVSTSDAEADFLEEEDIVDKEHLRRKALKNFLINLLKLFGNPEISVIVRDIRQMVEYVNLTLKISKDTKKETDMVREMTIKEFTELMNNKLDWLKLINSKFEGKQIYTNSSKVLIRNPQAMKRIPDLLDKIPQRAIVNNIVLESMNPFLIRLSGIPKVQRVLDNFYEEIVENYMKTKRWKFCLEIIKRHVSKVVTRMFVNNFLDKKGKNTVDEMTKMIQEAYKNRIQSSNFFDHQTKEKAAKKVEAVKRFVGYPDIIFNDEKLEKLYSYLLPLNSTWFWTFLGVSSSAYYQSQSHEEMDSKWDIETMSIYPAYWGRDNNMWIPSGIFQLPFFGKNQLAAVNFGMIGNLISVQLGHAFGEKGAQYNNKGEREMWWTNKAKDLFKTKTQCFVNQYNEYCPEEFKKGNYNKKCLNGQETMEENLSDNRGVMAAFDAYKLWIKKYGKEGRLLGLEKYSPEQLYFISYAYMFCENILPDEWMKNVQQYSPGKYRVQGSLSNSPEFREAFKCGKGSYNRGEASCAIW</sequence>
<dbReference type="Pfam" id="PF05649">
    <property type="entry name" value="Peptidase_M13_N"/>
    <property type="match status" value="1"/>
</dbReference>
<reference evidence="11" key="1">
    <citation type="journal article" date="2018" name="Toxicon">
        <title>Venom-gland transcriptomics and venom proteomics of the giant Florida blue centipede, Scolopendra viridis.</title>
        <authorList>
            <person name="Ward M.J."/>
            <person name="Rokyta D.R."/>
        </authorList>
    </citation>
    <scope>NUCLEOTIDE SEQUENCE</scope>
    <source>
        <tissue evidence="11">Venom gland</tissue>
    </source>
</reference>
<evidence type="ECO:0000259" key="9">
    <source>
        <dbReference type="Pfam" id="PF01431"/>
    </source>
</evidence>
<evidence type="ECO:0000256" key="3">
    <source>
        <dbReference type="ARBA" id="ARBA00022670"/>
    </source>
</evidence>
<evidence type="ECO:0000256" key="4">
    <source>
        <dbReference type="ARBA" id="ARBA00022723"/>
    </source>
</evidence>
<feature type="domain" description="Peptidase M13 N-terminal" evidence="10">
    <location>
        <begin position="74"/>
        <end position="479"/>
    </location>
</feature>
<keyword evidence="8" id="KW-0812">Transmembrane</keyword>
<dbReference type="InterPro" id="IPR024079">
    <property type="entry name" value="MetalloPept_cat_dom_sf"/>
</dbReference>
<feature type="transmembrane region" description="Helical" evidence="8">
    <location>
        <begin position="21"/>
        <end position="45"/>
    </location>
</feature>
<dbReference type="PRINTS" id="PR00786">
    <property type="entry name" value="NEPRILYSIN"/>
</dbReference>
<dbReference type="AlphaFoldDB" id="A0A4D5R9F6"/>
<comment type="similarity">
    <text evidence="2">Belongs to the peptidase M13 family.</text>
</comment>
<keyword evidence="5" id="KW-0378">Hydrolase</keyword>
<proteinExistence type="inferred from homology"/>